<protein>
    <submittedName>
        <fullName evidence="4">Nitrite reductase small subunit NirD</fullName>
    </submittedName>
</protein>
<gene>
    <name evidence="4" type="primary">nirD</name>
    <name evidence="4" type="ORF">ORQ98_28960</name>
</gene>
<name>A0ABT5UI08_9GAMM</name>
<evidence type="ECO:0000313" key="4">
    <source>
        <dbReference type="EMBL" id="MDE1465996.1"/>
    </source>
</evidence>
<dbReference type="EMBL" id="JAPMOU010000114">
    <property type="protein sequence ID" value="MDE1465996.1"/>
    <property type="molecule type" value="Genomic_DNA"/>
</dbReference>
<reference evidence="4 5" key="1">
    <citation type="submission" date="2022-11" db="EMBL/GenBank/DDBJ databases">
        <title>Spartinivicinus poritis sp. nov., isolated from scleractinian coral Porites lutea.</title>
        <authorList>
            <person name="Zhang G."/>
            <person name="Cai L."/>
            <person name="Wei Q."/>
        </authorList>
    </citation>
    <scope>NUCLEOTIDE SEQUENCE [LARGE SCALE GENOMIC DNA]</scope>
    <source>
        <strain evidence="4 5">A2-2</strain>
    </source>
</reference>
<keyword evidence="2" id="KW-0534">Nitrate assimilation</keyword>
<dbReference type="Pfam" id="PF13806">
    <property type="entry name" value="Rieske_2"/>
    <property type="match status" value="1"/>
</dbReference>
<dbReference type="PANTHER" id="PTHR40562">
    <property type="match status" value="1"/>
</dbReference>
<dbReference type="CDD" id="cd03529">
    <property type="entry name" value="Rieske_NirD"/>
    <property type="match status" value="1"/>
</dbReference>
<dbReference type="PROSITE" id="PS51300">
    <property type="entry name" value="NIRD"/>
    <property type="match status" value="1"/>
</dbReference>
<evidence type="ECO:0000259" key="3">
    <source>
        <dbReference type="Pfam" id="PF13806"/>
    </source>
</evidence>
<dbReference type="RefSeq" id="WP_274692294.1">
    <property type="nucleotide sequence ID" value="NZ_JAPMOU010000114.1"/>
</dbReference>
<dbReference type="PANTHER" id="PTHR40562:SF1">
    <property type="entry name" value="NITRITE REDUCTASE (NADH) SMALL SUBUNIT"/>
    <property type="match status" value="1"/>
</dbReference>
<evidence type="ECO:0000256" key="1">
    <source>
        <dbReference type="ARBA" id="ARBA00023002"/>
    </source>
</evidence>
<evidence type="ECO:0000313" key="5">
    <source>
        <dbReference type="Proteomes" id="UP001528823"/>
    </source>
</evidence>
<dbReference type="Gene3D" id="2.102.10.10">
    <property type="entry name" value="Rieske [2Fe-2S] iron-sulphur domain"/>
    <property type="match status" value="1"/>
</dbReference>
<dbReference type="NCBIfam" id="TIGR02378">
    <property type="entry name" value="nirD_assim_sml"/>
    <property type="match status" value="1"/>
</dbReference>
<comment type="caution">
    <text evidence="4">The sequence shown here is derived from an EMBL/GenBank/DDBJ whole genome shotgun (WGS) entry which is preliminary data.</text>
</comment>
<dbReference type="InterPro" id="IPR017881">
    <property type="entry name" value="NirD"/>
</dbReference>
<dbReference type="Proteomes" id="UP001528823">
    <property type="component" value="Unassembled WGS sequence"/>
</dbReference>
<organism evidence="4 5">
    <name type="scientific">Spartinivicinus poritis</name>
    <dbReference type="NCBI Taxonomy" id="2994640"/>
    <lineage>
        <taxon>Bacteria</taxon>
        <taxon>Pseudomonadati</taxon>
        <taxon>Pseudomonadota</taxon>
        <taxon>Gammaproteobacteria</taxon>
        <taxon>Oceanospirillales</taxon>
        <taxon>Zooshikellaceae</taxon>
        <taxon>Spartinivicinus</taxon>
    </lineage>
</organism>
<feature type="domain" description="Rieske-like [2Fe-2S]" evidence="3">
    <location>
        <begin position="26"/>
        <end position="129"/>
    </location>
</feature>
<dbReference type="InterPro" id="IPR036922">
    <property type="entry name" value="Rieske_2Fe-2S_sf"/>
</dbReference>
<keyword evidence="5" id="KW-1185">Reference proteome</keyword>
<keyword evidence="1" id="KW-0560">Oxidoreductase</keyword>
<dbReference type="InterPro" id="IPR012748">
    <property type="entry name" value="Rieske-like_NirD"/>
</dbReference>
<sequence length="132" mass="14645">MNLEQTTNLIELKVASILLEDGQQAWEEACYLSDIPPDSGICAFYQNQQIALFYISAANKVYAVSNYDPIGKANVISRGIIGSVSESLVVASPLFKHHFNLITGECIEEPGVYLKTYGVRTTNNKVEIREDK</sequence>
<accession>A0ABT5UI08</accession>
<proteinExistence type="predicted"/>
<evidence type="ECO:0000256" key="2">
    <source>
        <dbReference type="ARBA" id="ARBA00023063"/>
    </source>
</evidence>
<dbReference type="SUPFAM" id="SSF50022">
    <property type="entry name" value="ISP domain"/>
    <property type="match status" value="1"/>
</dbReference>